<feature type="transmembrane region" description="Helical" evidence="1">
    <location>
        <begin position="111"/>
        <end position="131"/>
    </location>
</feature>
<evidence type="ECO:0000313" key="3">
    <source>
        <dbReference type="Proteomes" id="UP000053815"/>
    </source>
</evidence>
<accession>A0A0C9LX68</accession>
<evidence type="ECO:0000256" key="1">
    <source>
        <dbReference type="SAM" id="Phobius"/>
    </source>
</evidence>
<gene>
    <name evidence="2" type="ORF">MAM1_0289c09282</name>
</gene>
<evidence type="ECO:0000313" key="2">
    <source>
        <dbReference type="EMBL" id="GAN09750.1"/>
    </source>
</evidence>
<name>A0A0C9LX68_9FUNG</name>
<proteinExistence type="predicted"/>
<sequence length="138" mass="15570">MSTDRVFNVNNNDSDCTFKSSADSDDDNSVMDTTRGNELIKLYKDQLINVHELLGSSGNDNMDDDIEKQIDKEELVGLYKDQLVPIEELAPVFNVEASSRNRNVHNIARRVSLGAYFIKFAVPVAVALPYVEPIFRQM</sequence>
<organism evidence="2">
    <name type="scientific">Mucor ambiguus</name>
    <dbReference type="NCBI Taxonomy" id="91626"/>
    <lineage>
        <taxon>Eukaryota</taxon>
        <taxon>Fungi</taxon>
        <taxon>Fungi incertae sedis</taxon>
        <taxon>Mucoromycota</taxon>
        <taxon>Mucoromycotina</taxon>
        <taxon>Mucoromycetes</taxon>
        <taxon>Mucorales</taxon>
        <taxon>Mucorineae</taxon>
        <taxon>Mucoraceae</taxon>
        <taxon>Mucor</taxon>
    </lineage>
</organism>
<protein>
    <submittedName>
        <fullName evidence="2">Uncharacterized protein</fullName>
    </submittedName>
</protein>
<keyword evidence="3" id="KW-1185">Reference proteome</keyword>
<keyword evidence="1" id="KW-1133">Transmembrane helix</keyword>
<reference evidence="2" key="1">
    <citation type="submission" date="2014-09" db="EMBL/GenBank/DDBJ databases">
        <title>Draft genome sequence of an oleaginous Mucoromycotina fungus Mucor ambiguus NBRC6742.</title>
        <authorList>
            <person name="Takeda I."/>
            <person name="Yamane N."/>
            <person name="Morita T."/>
            <person name="Tamano K."/>
            <person name="Machida M."/>
            <person name="Baker S."/>
            <person name="Koike H."/>
        </authorList>
    </citation>
    <scope>NUCLEOTIDE SEQUENCE</scope>
    <source>
        <strain evidence="2">NBRC 6742</strain>
    </source>
</reference>
<dbReference type="OrthoDB" id="10444819at2759"/>
<keyword evidence="1" id="KW-0812">Transmembrane</keyword>
<dbReference type="EMBL" id="DF836578">
    <property type="protein sequence ID" value="GAN09750.1"/>
    <property type="molecule type" value="Genomic_DNA"/>
</dbReference>
<dbReference type="AlphaFoldDB" id="A0A0C9LX68"/>
<keyword evidence="1" id="KW-0472">Membrane</keyword>
<dbReference type="Proteomes" id="UP000053815">
    <property type="component" value="Unassembled WGS sequence"/>
</dbReference>